<accession>A0ACC6M8K4</accession>
<organism evidence="1 2">
    <name type="scientific">Gracilibacillus pellucidus</name>
    <dbReference type="NCBI Taxonomy" id="3095368"/>
    <lineage>
        <taxon>Bacteria</taxon>
        <taxon>Bacillati</taxon>
        <taxon>Bacillota</taxon>
        <taxon>Bacilli</taxon>
        <taxon>Bacillales</taxon>
        <taxon>Bacillaceae</taxon>
        <taxon>Gracilibacillus</taxon>
    </lineage>
</organism>
<gene>
    <name evidence="1" type="primary">sda</name>
    <name evidence="1" type="ORF">SH601_14665</name>
</gene>
<proteinExistence type="predicted"/>
<reference evidence="1" key="1">
    <citation type="submission" date="2023-11" db="EMBL/GenBank/DDBJ databases">
        <title>Gracilibacillus pellucida a moderately halophilic bacterium isolated from saline soil in Xinjiang province.</title>
        <authorList>
            <person name="Zhang Z."/>
            <person name="Tan F."/>
            <person name="Wang Y."/>
            <person name="Xia M."/>
        </authorList>
    </citation>
    <scope>NUCLEOTIDE SEQUENCE</scope>
    <source>
        <strain evidence="1">S3-1-1</strain>
    </source>
</reference>
<dbReference type="Proteomes" id="UP001277972">
    <property type="component" value="Unassembled WGS sequence"/>
</dbReference>
<evidence type="ECO:0000313" key="1">
    <source>
        <dbReference type="EMBL" id="MDX8047228.1"/>
    </source>
</evidence>
<keyword evidence="2" id="KW-1185">Reference proteome</keyword>
<sequence>MKLKKLKNEKLLKLYNNAKKYDVCQEYLTILEKELLLRDLPIQFKKNTN</sequence>
<comment type="caution">
    <text evidence="1">The sequence shown here is derived from an EMBL/GenBank/DDBJ whole genome shotgun (WGS) entry which is preliminary data.</text>
</comment>
<evidence type="ECO:0000313" key="2">
    <source>
        <dbReference type="Proteomes" id="UP001277972"/>
    </source>
</evidence>
<protein>
    <submittedName>
        <fullName evidence="1">Sporulation histidine kinase inhibitor Sda</fullName>
    </submittedName>
</protein>
<name>A0ACC6M8K4_9BACI</name>
<keyword evidence="1" id="KW-0649">Protein kinase inhibitor</keyword>
<dbReference type="EMBL" id="JAWZSR010000009">
    <property type="protein sequence ID" value="MDX8047228.1"/>
    <property type="molecule type" value="Genomic_DNA"/>
</dbReference>